<gene>
    <name evidence="1" type="ORF">PPRIM_AZ9-3.1.T0140008</name>
</gene>
<accession>A0A8S1K6N0</accession>
<sequence length="761" mass="90636">MSEQEYLFDFDYIPNWNSYEFDLDCQDYERQQIDKIKEKCNMNLLKRQLVCLFGFPSIQIDSGQIIAYLNGIMDLNENEQKRMIRVLISFIGEVTSIEDPETRLETIRTRVEQFLTIKGIKIEWSNKVWEYEIESLFESRYCNPYYSKIPYTQFEYANFFALLESPMPMFLRSLNHPCCCQVYDAKSTEDFKQLCNITDLKNVRRIRKYIQSIIDKLEEFRNLLIDIETKNYKSGTDVINSFNQLSQELDKIINIDLQLSDKYSLKQEERQRFNNDADNQTEKNSIALLETKTSANTFTTIHQGNLDCRTKRQKKKQKQLEKCYFSSAFLNYIDSETNLSLENSQNSEPKLEDQLFKFTLDNEIHNQLNIQCTSVQDILKKIEIYQNQLQSLQLIGFPCPKLDKSHLKYILSNFRECYTNKKILIEWIISIIWESLTIKEDENNCINEVRKQALEYFSSIKLDMEEFEYILNNCYEKQASMPYNKNFEIAPFSIQKLSQLVNRKFPESFQLNNCLASRVVFKSKVFQPLEQPCKITEIKNIRTIRKYINDIYQSLEKLVEFKNKLNKSISSKSQNHLLIKEFKILDSNHQDKVKRKLKQKDCSSIQKIDKEQQDKNCIIIDDKDQLDGYFNCQDKNAIEIEDDSLIKKEELVKQKQNKIKNNLNFVKKKSDINLKLEAKIEVEQAELEYQKEDQFLCNEMISPVQRYYFHENQSPNIFHSPCFNYCSPLAKQFFNNFEFDQQEIESPDRQFLQFQPPHNFN</sequence>
<evidence type="ECO:0000313" key="1">
    <source>
        <dbReference type="EMBL" id="CAD8049475.1"/>
    </source>
</evidence>
<dbReference type="EMBL" id="CAJJDM010000011">
    <property type="protein sequence ID" value="CAD8049475.1"/>
    <property type="molecule type" value="Genomic_DNA"/>
</dbReference>
<evidence type="ECO:0000313" key="2">
    <source>
        <dbReference type="Proteomes" id="UP000688137"/>
    </source>
</evidence>
<organism evidence="1 2">
    <name type="scientific">Paramecium primaurelia</name>
    <dbReference type="NCBI Taxonomy" id="5886"/>
    <lineage>
        <taxon>Eukaryota</taxon>
        <taxon>Sar</taxon>
        <taxon>Alveolata</taxon>
        <taxon>Ciliophora</taxon>
        <taxon>Intramacronucleata</taxon>
        <taxon>Oligohymenophorea</taxon>
        <taxon>Peniculida</taxon>
        <taxon>Parameciidae</taxon>
        <taxon>Paramecium</taxon>
    </lineage>
</organism>
<dbReference type="OMA" id="SPNIFHS"/>
<comment type="caution">
    <text evidence="1">The sequence shown here is derived from an EMBL/GenBank/DDBJ whole genome shotgun (WGS) entry which is preliminary data.</text>
</comment>
<protein>
    <submittedName>
        <fullName evidence="1">Uncharacterized protein</fullName>
    </submittedName>
</protein>
<reference evidence="1" key="1">
    <citation type="submission" date="2021-01" db="EMBL/GenBank/DDBJ databases">
        <authorList>
            <consortium name="Genoscope - CEA"/>
            <person name="William W."/>
        </authorList>
    </citation>
    <scope>NUCLEOTIDE SEQUENCE</scope>
</reference>
<proteinExistence type="predicted"/>
<dbReference type="Proteomes" id="UP000688137">
    <property type="component" value="Unassembled WGS sequence"/>
</dbReference>
<keyword evidence="2" id="KW-1185">Reference proteome</keyword>
<name>A0A8S1K6N0_PARPR</name>
<dbReference type="AlphaFoldDB" id="A0A8S1K6N0"/>